<dbReference type="Proteomes" id="UP001310386">
    <property type="component" value="Unassembled WGS sequence"/>
</dbReference>
<protein>
    <submittedName>
        <fullName evidence="1">YheC/YheD family protein</fullName>
    </submittedName>
</protein>
<name>A0ABU5ZE94_9BACL</name>
<dbReference type="RefSeq" id="WP_371752653.1">
    <property type="nucleotide sequence ID" value="NZ_JAYJLD010000002.1"/>
</dbReference>
<proteinExistence type="predicted"/>
<evidence type="ECO:0000313" key="1">
    <source>
        <dbReference type="EMBL" id="MEB3100548.1"/>
    </source>
</evidence>
<dbReference type="InterPro" id="IPR026838">
    <property type="entry name" value="YheC/D"/>
</dbReference>
<evidence type="ECO:0000313" key="2">
    <source>
        <dbReference type="Proteomes" id="UP001310386"/>
    </source>
</evidence>
<reference evidence="1" key="1">
    <citation type="submission" date="2023-12" db="EMBL/GenBank/DDBJ databases">
        <title>Fervidustalea candida gen. nov., sp. nov., a novel member of the family Paenibacillaceae isolated from a geothermal area.</title>
        <authorList>
            <person name="Li W.-J."/>
            <person name="Jiao J.-Y."/>
            <person name="Chen Y."/>
        </authorList>
    </citation>
    <scope>NUCLEOTIDE SEQUENCE</scope>
    <source>
        <strain evidence="1">SYSU GA230002</strain>
    </source>
</reference>
<dbReference type="SUPFAM" id="SSF56059">
    <property type="entry name" value="Glutathione synthetase ATP-binding domain-like"/>
    <property type="match status" value="1"/>
</dbReference>
<dbReference type="Gene3D" id="3.30.470.20">
    <property type="entry name" value="ATP-grasp fold, B domain"/>
    <property type="match status" value="1"/>
</dbReference>
<gene>
    <name evidence="1" type="ORF">VF724_02600</name>
</gene>
<dbReference type="EMBL" id="JAYJLD010000002">
    <property type="protein sequence ID" value="MEB3100548.1"/>
    <property type="molecule type" value="Genomic_DNA"/>
</dbReference>
<comment type="caution">
    <text evidence="1">The sequence shown here is derived from an EMBL/GenBank/DDBJ whole genome shotgun (WGS) entry which is preliminary data.</text>
</comment>
<sequence length="461" mass="52134">MTKMKVMIHVYSTGFIEDGQTLFLSESFMRNRKIPEGRLITLRYGSFIRQVQAFPVRSSGELRIHQQLARDLGLHHGTQLRLKYHPGTLTLRIGPLIGVLVSRIDPDDADKRFGAMTAYCKELTDACRSQGAFVYFFTPGDIEHGKDRIEGWSYNGSWNKAYFPLADVIHNRLTSRKLENKPSVQYFVKEVKSHYDASVFNEKYLSKNEVFQALTRESGLLKYLPESYAFKNYRILKTMCEKYRSVFLKPARGSLGKGIIRIMKQADGSYICHFTNVNGTKREQFASLSQVFCAISGKMKTMRYQIQQGLQLIEIDGRPVDFRVLVQKNRHGRWSVTSIVGRIAGSQQFVSNLARGGSLCTVSEALSKSNLNSHQRGSVYPRLKASALEIAAGIEAQIPYHFGELGIDLAVEPDGSVWLLEVNSKPSKNDNAPLSSQRIRPSVKRVIQYSLHLSGFRGEES</sequence>
<accession>A0ABU5ZE94</accession>
<dbReference type="Pfam" id="PF14398">
    <property type="entry name" value="ATPgrasp_YheCD"/>
    <property type="match status" value="1"/>
</dbReference>
<keyword evidence="2" id="KW-1185">Reference proteome</keyword>
<organism evidence="1 2">
    <name type="scientific">Ferviditalea candida</name>
    <dbReference type="NCBI Taxonomy" id="3108399"/>
    <lineage>
        <taxon>Bacteria</taxon>
        <taxon>Bacillati</taxon>
        <taxon>Bacillota</taxon>
        <taxon>Bacilli</taxon>
        <taxon>Bacillales</taxon>
        <taxon>Paenibacillaceae</taxon>
        <taxon>Ferviditalea</taxon>
    </lineage>
</organism>